<sequence length="198" mass="22271">MIDGPQANFSLPTIDRTLPQRTNFRVAAMERHQELLQFFREPTEISARTKLEAVEIDENAETNQTSGANNIRQLPSVEVREAAANAADEASDTNIIRPSLQLRIAGEMEISRRRNQHSYDLRLERIKELLVPGNVNDSDVCPICEGTYTVPLEALTNITERHMCANCYVEYTTIHIPVTLMTPVLCQIAYMSLADAVL</sequence>
<dbReference type="Proteomes" id="UP000177798">
    <property type="component" value="Chromosome 13"/>
</dbReference>
<accession>A0A1D9QIS2</accession>
<name>A0A1D9QIS2_SCLS1</name>
<dbReference type="EMBL" id="CP017826">
    <property type="protein sequence ID" value="APA14847.1"/>
    <property type="molecule type" value="Genomic_DNA"/>
</dbReference>
<organism evidence="1 2">
    <name type="scientific">Sclerotinia sclerotiorum (strain ATCC 18683 / 1980 / Ss-1)</name>
    <name type="common">White mold</name>
    <name type="synonym">Whetzelinia sclerotiorum</name>
    <dbReference type="NCBI Taxonomy" id="665079"/>
    <lineage>
        <taxon>Eukaryota</taxon>
        <taxon>Fungi</taxon>
        <taxon>Dikarya</taxon>
        <taxon>Ascomycota</taxon>
        <taxon>Pezizomycotina</taxon>
        <taxon>Leotiomycetes</taxon>
        <taxon>Helotiales</taxon>
        <taxon>Sclerotiniaceae</taxon>
        <taxon>Sclerotinia</taxon>
    </lineage>
</organism>
<evidence type="ECO:0000313" key="1">
    <source>
        <dbReference type="EMBL" id="APA14847.1"/>
    </source>
</evidence>
<reference evidence="2" key="1">
    <citation type="journal article" date="2017" name="Genome Biol. Evol.">
        <title>The complete genome sequence of the phytopathogenic fungus Sclerotinia sclerotiorum reveals insights into the genome architecture of broad host range pathogens.</title>
        <authorList>
            <person name="Derbyshire M."/>
            <person name="Denton-Giles M."/>
            <person name="Hegedus D."/>
            <person name="Seifbarghy S."/>
            <person name="Rollins J."/>
            <person name="van Kan J."/>
            <person name="Seidl M.F."/>
            <person name="Faino L."/>
            <person name="Mbengue M."/>
            <person name="Navaud O."/>
            <person name="Raffaele S."/>
            <person name="Hammond-Kosack K."/>
            <person name="Heard S."/>
            <person name="Oliver R."/>
        </authorList>
    </citation>
    <scope>NUCLEOTIDE SEQUENCE [LARGE SCALE GENOMIC DNA]</scope>
    <source>
        <strain evidence="2">ATCC 18683 / 1980 / Ss-1</strain>
    </source>
</reference>
<protein>
    <submittedName>
        <fullName evidence="1">Uncharacterized protein</fullName>
    </submittedName>
</protein>
<gene>
    <name evidence="1" type="ORF">sscle_13g096170</name>
</gene>
<evidence type="ECO:0000313" key="2">
    <source>
        <dbReference type="Proteomes" id="UP000177798"/>
    </source>
</evidence>
<proteinExistence type="predicted"/>
<dbReference type="OrthoDB" id="10495852at2759"/>
<dbReference type="VEuPathDB" id="FungiDB:sscle_13g096170"/>
<dbReference type="AlphaFoldDB" id="A0A1D9QIS2"/>